<evidence type="ECO:0000313" key="2">
    <source>
        <dbReference type="Proteomes" id="UP000317316"/>
    </source>
</evidence>
<sequence>MSFVDELQKEHKNAIIAHALEIAEKVEPTLRESASKGYTGSTFSLEGRDDAHILKDSLFLESLETLLDGCEVKIIKDEYTNILLNRKFYKSKLYIGWAKSKEALDD</sequence>
<comment type="caution">
    <text evidence="1">The sequence shown here is derived from an EMBL/GenBank/DDBJ whole genome shotgun (WGS) entry which is preliminary data.</text>
</comment>
<reference evidence="1 2" key="1">
    <citation type="submission" date="2019-05" db="EMBL/GenBank/DDBJ databases">
        <title>Psychrobacillus vulpis sp. nov., a new species isolated from feces of a red fox that inhabits in The Tablas de Daimiel Natural Park, Albacete, Spain.</title>
        <authorList>
            <person name="Rodriguez M."/>
            <person name="Reina J.C."/>
            <person name="Bejar V."/>
            <person name="Llamas I."/>
        </authorList>
    </citation>
    <scope>NUCLEOTIDE SEQUENCE [LARGE SCALE GENOMIC DNA]</scope>
    <source>
        <strain evidence="1 2">NEAU-3TGS17</strain>
    </source>
</reference>
<dbReference type="OrthoDB" id="2224630at2"/>
<name>A0A544TA88_9BACI</name>
<keyword evidence="2" id="KW-1185">Reference proteome</keyword>
<dbReference type="Proteomes" id="UP000317316">
    <property type="component" value="Unassembled WGS sequence"/>
</dbReference>
<dbReference type="EMBL" id="VDGH01000004">
    <property type="protein sequence ID" value="TQR14377.1"/>
    <property type="molecule type" value="Genomic_DNA"/>
</dbReference>
<gene>
    <name evidence="1" type="ORF">FG382_07930</name>
</gene>
<dbReference type="RefSeq" id="WP_142538360.1">
    <property type="nucleotide sequence ID" value="NZ_BMIE01000003.1"/>
</dbReference>
<dbReference type="AlphaFoldDB" id="A0A544TA88"/>
<accession>A0A544TA88</accession>
<organism evidence="1 2">
    <name type="scientific">Psychrobacillus lasiicapitis</name>
    <dbReference type="NCBI Taxonomy" id="1636719"/>
    <lineage>
        <taxon>Bacteria</taxon>
        <taxon>Bacillati</taxon>
        <taxon>Bacillota</taxon>
        <taxon>Bacilli</taxon>
        <taxon>Bacillales</taxon>
        <taxon>Bacillaceae</taxon>
        <taxon>Psychrobacillus</taxon>
    </lineage>
</organism>
<protein>
    <submittedName>
        <fullName evidence="1">Uncharacterized protein</fullName>
    </submittedName>
</protein>
<evidence type="ECO:0000313" key="1">
    <source>
        <dbReference type="EMBL" id="TQR14377.1"/>
    </source>
</evidence>
<proteinExistence type="predicted"/>